<evidence type="ECO:0000313" key="2">
    <source>
        <dbReference type="EMBL" id="WHI60494.1"/>
    </source>
</evidence>
<name>A0AAX3W6V7_MAMLE</name>
<dbReference type="SUPFAM" id="SSF50129">
    <property type="entry name" value="GroES-like"/>
    <property type="match status" value="1"/>
</dbReference>
<dbReference type="InterPro" id="IPR051397">
    <property type="entry name" value="Zn-ADH-like_protein"/>
</dbReference>
<dbReference type="Proteomes" id="UP001223261">
    <property type="component" value="Chromosome"/>
</dbReference>
<proteinExistence type="predicted"/>
<dbReference type="Pfam" id="PF00107">
    <property type="entry name" value="ADH_zinc_N"/>
    <property type="match status" value="1"/>
</dbReference>
<dbReference type="SUPFAM" id="SSF51735">
    <property type="entry name" value="NAD(P)-binding Rossmann-fold domains"/>
    <property type="match status" value="1"/>
</dbReference>
<dbReference type="InterPro" id="IPR013149">
    <property type="entry name" value="ADH-like_C"/>
</dbReference>
<dbReference type="PANTHER" id="PTHR43677:SF11">
    <property type="entry name" value="ZINC-CONTAINING ALCOHOL DEHYDROGENASE"/>
    <property type="match status" value="1"/>
</dbReference>
<dbReference type="InterPro" id="IPR036291">
    <property type="entry name" value="NAD(P)-bd_dom_sf"/>
</dbReference>
<evidence type="ECO:0000313" key="3">
    <source>
        <dbReference type="Proteomes" id="UP001223261"/>
    </source>
</evidence>
<feature type="domain" description="Alcohol dehydrogenase-like C-terminal" evidence="1">
    <location>
        <begin position="147"/>
        <end position="209"/>
    </location>
</feature>
<dbReference type="PANTHER" id="PTHR43677">
    <property type="entry name" value="SHORT-CHAIN DEHYDROGENASE/REDUCTASE"/>
    <property type="match status" value="1"/>
</dbReference>
<accession>A0AAX3W6V7</accession>
<reference evidence="2" key="1">
    <citation type="journal article" date="2023" name="Antibiotics">
        <title>Prevalence and Molecular Characterization of Methicillin-Resistant Staphylococci (MRS) and Mammaliicocci (MRM) in Dromedary Camels from Algeria: First Detection of SCCmec-mecC Hybrid in Methicillin-Resistant Mammaliicoccus lentus.</title>
        <authorList>
            <person name="Belhout C."/>
            <person name="Boyen F."/>
            <person name="Vereecke N."/>
            <person name="Theuns S."/>
            <person name="Taibi N."/>
            <person name="Stegger M."/>
            <person name="de la Fe-Rodriguez P.Y."/>
            <person name="Bouayad L."/>
            <person name="Elgroud R."/>
            <person name="Butaye P."/>
        </authorList>
    </citation>
    <scope>NUCLEOTIDE SEQUENCE</scope>
    <source>
        <strain evidence="2">7048</strain>
    </source>
</reference>
<sequence length="318" mass="34984">MKAAIMENTNSIPEIGTFPEPQNNELVKVNVSTVALENVDKLIFSGQHYTSSQFTEIKPFIPGLSGIGKLDTGETVSFSNLQPPYGSLAEFAYVSEKNLTYISAKTDLKKIATVPKSAMTSAIPLVASKETLKEQVVLINVATGFAGQIAVQIAKHLGAKTIIATGRNKETLNKLLSLGADKVFNLTEEKNLLAKSIKNNRPHLIIDYLWGEPTELILDSLIPESFDFSTVTKLFQVGQSAGKRISIDATSIRTSGVEIVGFVHYYNQDTLKKAEDVVFKLLDEDNISVPIKEFDFNDISDAWEYQPQNGERVVININ</sequence>
<organism evidence="2 3">
    <name type="scientific">Mammaliicoccus lentus</name>
    <name type="common">Staphylococcus lentus</name>
    <dbReference type="NCBI Taxonomy" id="42858"/>
    <lineage>
        <taxon>Bacteria</taxon>
        <taxon>Bacillati</taxon>
        <taxon>Bacillota</taxon>
        <taxon>Bacilli</taxon>
        <taxon>Bacillales</taxon>
        <taxon>Staphylococcaceae</taxon>
        <taxon>Mammaliicoccus</taxon>
    </lineage>
</organism>
<dbReference type="RefSeq" id="WP_282862597.1">
    <property type="nucleotide sequence ID" value="NZ_CP118848.1"/>
</dbReference>
<dbReference type="AlphaFoldDB" id="A0AAX3W6V7"/>
<dbReference type="Gene3D" id="3.90.180.10">
    <property type="entry name" value="Medium-chain alcohol dehydrogenases, catalytic domain"/>
    <property type="match status" value="1"/>
</dbReference>
<evidence type="ECO:0000259" key="1">
    <source>
        <dbReference type="Pfam" id="PF00107"/>
    </source>
</evidence>
<dbReference type="EMBL" id="CP118848">
    <property type="protein sequence ID" value="WHI60494.1"/>
    <property type="molecule type" value="Genomic_DNA"/>
</dbReference>
<gene>
    <name evidence="2" type="ORF">PYH69_02380</name>
</gene>
<dbReference type="GO" id="GO:0016491">
    <property type="term" value="F:oxidoreductase activity"/>
    <property type="evidence" value="ECO:0007669"/>
    <property type="project" value="TreeGrafter"/>
</dbReference>
<dbReference type="InterPro" id="IPR011032">
    <property type="entry name" value="GroES-like_sf"/>
</dbReference>
<dbReference type="Gene3D" id="3.40.50.720">
    <property type="entry name" value="NAD(P)-binding Rossmann-like Domain"/>
    <property type="match status" value="1"/>
</dbReference>
<protein>
    <submittedName>
        <fullName evidence="2">Zinc-binding alcohol dehydrogenase family protein</fullName>
    </submittedName>
</protein>